<proteinExistence type="predicted"/>
<dbReference type="RefSeq" id="WP_130414980.1">
    <property type="nucleotide sequence ID" value="NZ_SHKX01000015.1"/>
</dbReference>
<dbReference type="PANTHER" id="PTHR38684:SF1">
    <property type="entry name" value="PROTEIN AMPE"/>
    <property type="match status" value="1"/>
</dbReference>
<dbReference type="Pfam" id="PF17113">
    <property type="entry name" value="AmpE"/>
    <property type="match status" value="1"/>
</dbReference>
<keyword evidence="3" id="KW-1185">Reference proteome</keyword>
<name>A0A4Q7YJG6_9GAMM</name>
<feature type="transmembrane region" description="Helical" evidence="1">
    <location>
        <begin position="138"/>
        <end position="159"/>
    </location>
</feature>
<dbReference type="GO" id="GO:0046677">
    <property type="term" value="P:response to antibiotic"/>
    <property type="evidence" value="ECO:0007669"/>
    <property type="project" value="TreeGrafter"/>
</dbReference>
<evidence type="ECO:0000256" key="1">
    <source>
        <dbReference type="SAM" id="Phobius"/>
    </source>
</evidence>
<dbReference type="InterPro" id="IPR052966">
    <property type="entry name" value="Beta-lactamase_Reg"/>
</dbReference>
<keyword evidence="1" id="KW-0812">Transmembrane</keyword>
<dbReference type="EMBL" id="SHKX01000015">
    <property type="protein sequence ID" value="RZU36984.1"/>
    <property type="molecule type" value="Genomic_DNA"/>
</dbReference>
<dbReference type="AlphaFoldDB" id="A0A4Q7YJG6"/>
<gene>
    <name evidence="2" type="ORF">EV700_2848</name>
</gene>
<dbReference type="InterPro" id="IPR031347">
    <property type="entry name" value="AmpE"/>
</dbReference>
<feature type="transmembrane region" description="Helical" evidence="1">
    <location>
        <begin position="76"/>
        <end position="95"/>
    </location>
</feature>
<keyword evidence="1" id="KW-0472">Membrane</keyword>
<accession>A0A4Q7YJG6</accession>
<protein>
    <submittedName>
        <fullName evidence="2">Membrane protein required for beta-lactamase induction</fullName>
    </submittedName>
</protein>
<dbReference type="Proteomes" id="UP000292423">
    <property type="component" value="Unassembled WGS sequence"/>
</dbReference>
<dbReference type="OrthoDB" id="9811967at2"/>
<feature type="transmembrane region" description="Helical" evidence="1">
    <location>
        <begin position="46"/>
        <end position="69"/>
    </location>
</feature>
<evidence type="ECO:0000313" key="2">
    <source>
        <dbReference type="EMBL" id="RZU36984.1"/>
    </source>
</evidence>
<keyword evidence="1" id="KW-1133">Transmembrane helix</keyword>
<comment type="caution">
    <text evidence="2">The sequence shown here is derived from an EMBL/GenBank/DDBJ whole genome shotgun (WGS) entry which is preliminary data.</text>
</comment>
<reference evidence="2 3" key="1">
    <citation type="submission" date="2019-02" db="EMBL/GenBank/DDBJ databases">
        <title>Genomic Encyclopedia of Type Strains, Phase IV (KMG-IV): sequencing the most valuable type-strain genomes for metagenomic binning, comparative biology and taxonomic classification.</title>
        <authorList>
            <person name="Goeker M."/>
        </authorList>
    </citation>
    <scope>NUCLEOTIDE SEQUENCE [LARGE SCALE GENOMIC DNA]</scope>
    <source>
        <strain evidence="2 3">DSM 105135</strain>
    </source>
</reference>
<dbReference type="PANTHER" id="PTHR38684">
    <property type="entry name" value="PROTEIN AMPE"/>
    <property type="match status" value="1"/>
</dbReference>
<dbReference type="GO" id="GO:0005886">
    <property type="term" value="C:plasma membrane"/>
    <property type="evidence" value="ECO:0007669"/>
    <property type="project" value="TreeGrafter"/>
</dbReference>
<organism evidence="2 3">
    <name type="scientific">Fluviicoccus keumensis</name>
    <dbReference type="NCBI Taxonomy" id="1435465"/>
    <lineage>
        <taxon>Bacteria</taxon>
        <taxon>Pseudomonadati</taxon>
        <taxon>Pseudomonadota</taxon>
        <taxon>Gammaproteobacteria</taxon>
        <taxon>Moraxellales</taxon>
        <taxon>Moraxellaceae</taxon>
        <taxon>Fluviicoccus</taxon>
    </lineage>
</organism>
<evidence type="ECO:0000313" key="3">
    <source>
        <dbReference type="Proteomes" id="UP000292423"/>
    </source>
</evidence>
<sequence>MKVLLVLFLMLLVLAGRDLVSPAVKKTVSRPIRQLMDLVLDAGLKARQPGSLLFLLVTIAPVLAASLLLSAFSGGGAAVFWQFALILAITLPVFMDRRLPSVMEFCRKQWLDSDHQEQMAQRVEQAKADLLLTALQELFSPLFWLIVAGPAASLFYYLVRCCDEQSRHPEAADFARKVRFWLDWLPSRALAISFALAGDFLSVWKYLQLSFTESRSSIQAFITEAGQLAENGLANQALETPIDMVRHLAHYDSLCQRALGLWLVVMFLHALLP</sequence>